<dbReference type="Gene3D" id="3.40.50.150">
    <property type="entry name" value="Vaccinia Virus protein VP39"/>
    <property type="match status" value="2"/>
</dbReference>
<dbReference type="Proteomes" id="UP000298390">
    <property type="component" value="Unassembled WGS sequence"/>
</dbReference>
<proteinExistence type="predicted"/>
<feature type="compositionally biased region" description="Basic and acidic residues" evidence="1">
    <location>
        <begin position="327"/>
        <end position="346"/>
    </location>
</feature>
<gene>
    <name evidence="2" type="ORF">EVJ58_g2362</name>
</gene>
<feature type="region of interest" description="Disordered" evidence="1">
    <location>
        <begin position="185"/>
        <end position="226"/>
    </location>
</feature>
<accession>A0A4Y9YSY6</accession>
<dbReference type="PANTHER" id="PTHR43712:SF2">
    <property type="entry name" value="O-METHYLTRANSFERASE CICE"/>
    <property type="match status" value="1"/>
</dbReference>
<feature type="region of interest" description="Disordered" evidence="1">
    <location>
        <begin position="1"/>
        <end position="94"/>
    </location>
</feature>
<feature type="region of interest" description="Disordered" evidence="1">
    <location>
        <begin position="316"/>
        <end position="363"/>
    </location>
</feature>
<name>A0A4Y9YSY6_9APHY</name>
<reference evidence="2 3" key="1">
    <citation type="submission" date="2019-01" db="EMBL/GenBank/DDBJ databases">
        <title>Genome sequencing of the rare red list fungi Fomitopsis rosea.</title>
        <authorList>
            <person name="Buettner E."/>
            <person name="Kellner H."/>
        </authorList>
    </citation>
    <scope>NUCLEOTIDE SEQUENCE [LARGE SCALE GENOMIC DNA]</scope>
    <source>
        <strain evidence="2 3">DSM 105464</strain>
    </source>
</reference>
<feature type="compositionally biased region" description="Basic residues" evidence="1">
    <location>
        <begin position="1"/>
        <end position="10"/>
    </location>
</feature>
<feature type="region of interest" description="Disordered" evidence="1">
    <location>
        <begin position="718"/>
        <end position="781"/>
    </location>
</feature>
<feature type="compositionally biased region" description="Low complexity" evidence="1">
    <location>
        <begin position="186"/>
        <end position="209"/>
    </location>
</feature>
<feature type="compositionally biased region" description="Low complexity" evidence="1">
    <location>
        <begin position="723"/>
        <end position="733"/>
    </location>
</feature>
<protein>
    <submittedName>
        <fullName evidence="2">Uncharacterized protein</fullName>
    </submittedName>
</protein>
<sequence>MQRASARRPGRWAWPPCAVPTPPPSGRAQGAGRPGVPELDWPILDEAYYVTQQEGQHPAEGKGKANASSGSPHTPGGPRTPATPGASVKDDGAAARARREVAERLSESPVVLAAVSRLVAACGQMCASVQRPFLTVCDAAMGYHLPAGLRLLEAAHIPEILRDAGPKGMHVEDIARRVGEIRASKKASASLTTKAKGSSGESENGNSGETQDESREELGAADDEEDDFGVNPALLSHVLRLLATHHITREVRPNVFANNRVSSAMDSGRSLSELMDAPEEKYEGTNGIAAFVGLCTDELFKSAAYLADCYLPPLEESSRTSTTVTEHVGEQVDEYKTGRQSKDSAKAEVVSSLEQPKSLTPNTSLADLALGKRLQSASSSSTLTGPPMSQQMSPATPCKQGVASRAEKPRRATLGKHLMHAPFNLAFRTDAPYFEWLETKENSSRLRRFGRAMTGTAAWEVPGAIVGDLYVTRLLLHLRRAAGPDTKLLLADWILPLACIDEDPDPETPRERVEMTDKMKIQPLPGTVRTLAPEGSPLLPNLGKANANAYWLDLTMRVTFNAQERTLREIAALTLTAGWRIVQVTRTEGSLFGHVIAVPTDVPQENLALLDVPLPSQAVTEVKDGTTPIHESRSPAMGDTFCSFVALPSEDDVQKGVKAGRKAAQGWQTRANEWRQRLVKKSSAIWRDRKNSVVQQPQPPVPLIPSLELLPAVEVGVHPQGRSSDTADTTDSSAPRRPVPGNVAVNARTEGQRDDDRDKDRRKPMGLRRVFSRAQLGSRGT</sequence>
<dbReference type="PANTHER" id="PTHR43712">
    <property type="entry name" value="PUTATIVE (AFU_ORTHOLOGUE AFUA_4G14580)-RELATED"/>
    <property type="match status" value="1"/>
</dbReference>
<dbReference type="InterPro" id="IPR029063">
    <property type="entry name" value="SAM-dependent_MTases_sf"/>
</dbReference>
<dbReference type="Gene3D" id="1.10.10.10">
    <property type="entry name" value="Winged helix-like DNA-binding domain superfamily/Winged helix DNA-binding domain"/>
    <property type="match status" value="1"/>
</dbReference>
<evidence type="ECO:0000313" key="3">
    <source>
        <dbReference type="Proteomes" id="UP000298390"/>
    </source>
</evidence>
<dbReference type="SUPFAM" id="SSF53335">
    <property type="entry name" value="S-adenosyl-L-methionine-dependent methyltransferases"/>
    <property type="match status" value="1"/>
</dbReference>
<comment type="caution">
    <text evidence="2">The sequence shown here is derived from an EMBL/GenBank/DDBJ whole genome shotgun (WGS) entry which is preliminary data.</text>
</comment>
<organism evidence="2 3">
    <name type="scientific">Rhodofomes roseus</name>
    <dbReference type="NCBI Taxonomy" id="34475"/>
    <lineage>
        <taxon>Eukaryota</taxon>
        <taxon>Fungi</taxon>
        <taxon>Dikarya</taxon>
        <taxon>Basidiomycota</taxon>
        <taxon>Agaricomycotina</taxon>
        <taxon>Agaricomycetes</taxon>
        <taxon>Polyporales</taxon>
        <taxon>Rhodofomes</taxon>
    </lineage>
</organism>
<feature type="compositionally biased region" description="Polar residues" evidence="1">
    <location>
        <begin position="376"/>
        <end position="394"/>
    </location>
</feature>
<dbReference type="AlphaFoldDB" id="A0A4Y9YSY6"/>
<dbReference type="STRING" id="34475.A0A4Y9YSY6"/>
<feature type="compositionally biased region" description="Basic and acidic residues" evidence="1">
    <location>
        <begin position="750"/>
        <end position="763"/>
    </location>
</feature>
<evidence type="ECO:0000313" key="2">
    <source>
        <dbReference type="EMBL" id="TFY64827.1"/>
    </source>
</evidence>
<evidence type="ECO:0000256" key="1">
    <source>
        <dbReference type="SAM" id="MobiDB-lite"/>
    </source>
</evidence>
<dbReference type="InterPro" id="IPR036388">
    <property type="entry name" value="WH-like_DNA-bd_sf"/>
</dbReference>
<feature type="compositionally biased region" description="Low complexity" evidence="1">
    <location>
        <begin position="72"/>
        <end position="85"/>
    </location>
</feature>
<feature type="region of interest" description="Disordered" evidence="1">
    <location>
        <begin position="376"/>
        <end position="409"/>
    </location>
</feature>
<feature type="compositionally biased region" description="Polar residues" evidence="1">
    <location>
        <begin position="352"/>
        <end position="363"/>
    </location>
</feature>
<dbReference type="EMBL" id="SEKV01000086">
    <property type="protein sequence ID" value="TFY64827.1"/>
    <property type="molecule type" value="Genomic_DNA"/>
</dbReference>